<dbReference type="Proteomes" id="UP000050525">
    <property type="component" value="Unassembled WGS sequence"/>
</dbReference>
<dbReference type="AlphaFoldDB" id="A0A151PKC9"/>
<dbReference type="PROSITE" id="PS51980">
    <property type="entry name" value="OCEL"/>
    <property type="match status" value="1"/>
</dbReference>
<organism evidence="5 6">
    <name type="scientific">Alligator mississippiensis</name>
    <name type="common">American alligator</name>
    <dbReference type="NCBI Taxonomy" id="8496"/>
    <lineage>
        <taxon>Eukaryota</taxon>
        <taxon>Metazoa</taxon>
        <taxon>Chordata</taxon>
        <taxon>Craniata</taxon>
        <taxon>Vertebrata</taxon>
        <taxon>Euteleostomi</taxon>
        <taxon>Archelosauria</taxon>
        <taxon>Archosauria</taxon>
        <taxon>Crocodylia</taxon>
        <taxon>Alligatoridae</taxon>
        <taxon>Alligatorinae</taxon>
        <taxon>Alligator</taxon>
    </lineage>
</organism>
<dbReference type="InterPro" id="IPR031176">
    <property type="entry name" value="ELL/occludin"/>
</dbReference>
<evidence type="ECO:0000313" key="6">
    <source>
        <dbReference type="Proteomes" id="UP000050525"/>
    </source>
</evidence>
<dbReference type="GO" id="GO:0000987">
    <property type="term" value="F:cis-regulatory region sequence-specific DNA binding"/>
    <property type="evidence" value="ECO:0007669"/>
    <property type="project" value="TreeGrafter"/>
</dbReference>
<dbReference type="InterPro" id="IPR010844">
    <property type="entry name" value="Occludin_ELL"/>
</dbReference>
<evidence type="ECO:0000256" key="3">
    <source>
        <dbReference type="SAM" id="MobiDB-lite"/>
    </source>
</evidence>
<keyword evidence="6" id="KW-1185">Reference proteome</keyword>
<dbReference type="Pfam" id="PF07303">
    <property type="entry name" value="Occludin_ELL"/>
    <property type="match status" value="1"/>
</dbReference>
<reference evidence="5 6" key="1">
    <citation type="journal article" date="2012" name="Genome Biol.">
        <title>Sequencing three crocodilian genomes to illuminate the evolution of archosaurs and amniotes.</title>
        <authorList>
            <person name="St John J.A."/>
            <person name="Braun E.L."/>
            <person name="Isberg S.R."/>
            <person name="Miles L.G."/>
            <person name="Chong A.Y."/>
            <person name="Gongora J."/>
            <person name="Dalzell P."/>
            <person name="Moran C."/>
            <person name="Bed'hom B."/>
            <person name="Abzhanov A."/>
            <person name="Burgess S.C."/>
            <person name="Cooksey A.M."/>
            <person name="Castoe T.A."/>
            <person name="Crawford N.G."/>
            <person name="Densmore L.D."/>
            <person name="Drew J.C."/>
            <person name="Edwards S.V."/>
            <person name="Faircloth B.C."/>
            <person name="Fujita M.K."/>
            <person name="Greenwold M.J."/>
            <person name="Hoffmann F.G."/>
            <person name="Howard J.M."/>
            <person name="Iguchi T."/>
            <person name="Janes D.E."/>
            <person name="Khan S.Y."/>
            <person name="Kohno S."/>
            <person name="de Koning A.J."/>
            <person name="Lance S.L."/>
            <person name="McCarthy F.M."/>
            <person name="McCormack J.E."/>
            <person name="Merchant M.E."/>
            <person name="Peterson D.G."/>
            <person name="Pollock D.D."/>
            <person name="Pourmand N."/>
            <person name="Raney B.J."/>
            <person name="Roessler K.A."/>
            <person name="Sanford J.R."/>
            <person name="Sawyer R.H."/>
            <person name="Schmidt C.J."/>
            <person name="Triplett E.W."/>
            <person name="Tuberville T.D."/>
            <person name="Venegas-Anaya M."/>
            <person name="Howard J.T."/>
            <person name="Jarvis E.D."/>
            <person name="Guillette L.J.Jr."/>
            <person name="Glenn T.C."/>
            <person name="Green R.E."/>
            <person name="Ray D.A."/>
        </authorList>
    </citation>
    <scope>NUCLEOTIDE SEQUENCE [LARGE SCALE GENOMIC DNA]</scope>
    <source>
        <strain evidence="5">KSC_2009_1</strain>
    </source>
</reference>
<name>A0A151PKC9_ALLMI</name>
<protein>
    <submittedName>
        <fullName evidence="5">RNA polymerase II elongation factor ELL3</fullName>
    </submittedName>
</protein>
<dbReference type="STRING" id="8496.A0A151PKC9"/>
<dbReference type="PANTHER" id="PTHR23288:SF18">
    <property type="entry name" value="RNA POLYMERASE II ELONGATION FACTOR ELL3"/>
    <property type="match status" value="1"/>
</dbReference>
<keyword evidence="5" id="KW-0251">Elongation factor</keyword>
<dbReference type="GO" id="GO:0008023">
    <property type="term" value="C:transcription elongation factor complex"/>
    <property type="evidence" value="ECO:0007669"/>
    <property type="project" value="TreeGrafter"/>
</dbReference>
<evidence type="ECO:0000256" key="1">
    <source>
        <dbReference type="ARBA" id="ARBA00009171"/>
    </source>
</evidence>
<evidence type="ECO:0000259" key="4">
    <source>
        <dbReference type="PROSITE" id="PS51980"/>
    </source>
</evidence>
<dbReference type="GO" id="GO:0042795">
    <property type="term" value="P:snRNA transcription by RNA polymerase II"/>
    <property type="evidence" value="ECO:0007669"/>
    <property type="project" value="TreeGrafter"/>
</dbReference>
<feature type="domain" description="OCEL" evidence="4">
    <location>
        <begin position="36"/>
        <end position="146"/>
    </location>
</feature>
<evidence type="ECO:0000313" key="5">
    <source>
        <dbReference type="EMBL" id="KYO49195.1"/>
    </source>
</evidence>
<comment type="caution">
    <text evidence="5">The sequence shown here is derived from an EMBL/GenBank/DDBJ whole genome shotgun (WGS) entry which is preliminary data.</text>
</comment>
<feature type="region of interest" description="Disordered" evidence="3">
    <location>
        <begin position="1"/>
        <end position="27"/>
    </location>
</feature>
<comment type="similarity">
    <text evidence="1 2">Belongs to the ELL/occludin family.</text>
</comment>
<accession>A0A151PKC9</accession>
<dbReference type="SUPFAM" id="SSF144292">
    <property type="entry name" value="occludin/ELL-like"/>
    <property type="match status" value="1"/>
</dbReference>
<dbReference type="GO" id="GO:0003746">
    <property type="term" value="F:translation elongation factor activity"/>
    <property type="evidence" value="ECO:0007669"/>
    <property type="project" value="UniProtKB-KW"/>
</dbReference>
<keyword evidence="5" id="KW-0648">Protein biosynthesis</keyword>
<dbReference type="EMBL" id="AKHW03000004">
    <property type="protein sequence ID" value="KYO49195.1"/>
    <property type="molecule type" value="Genomic_DNA"/>
</dbReference>
<gene>
    <name evidence="5" type="primary">ELL3</name>
    <name evidence="5" type="ORF">Y1Q_0013279</name>
</gene>
<sequence length="147" mass="16582">MSGQSHIPGEAAGQSLPSPPPIPVPAGGLGKPLPALPWCRKFGAIRSAEQCRAYTEAFSADYAEYRYLHTRIGNVSRHFGQLGAHIKTLQRGTAEHKAAEDRVVQEYRRFKRTYPGYRKEKDRCEYLHRKLSHIKGLILQFEEGHSP</sequence>
<proteinExistence type="inferred from homology"/>
<dbReference type="PANTHER" id="PTHR23288">
    <property type="entry name" value="OCCLUDIN AND RNA POLYMERASE II ELONGATION FACTOR ELL"/>
    <property type="match status" value="1"/>
</dbReference>
<dbReference type="Gene3D" id="6.10.140.340">
    <property type="match status" value="1"/>
</dbReference>
<evidence type="ECO:0000256" key="2">
    <source>
        <dbReference type="PROSITE-ProRule" id="PRU01324"/>
    </source>
</evidence>
<dbReference type="GO" id="GO:0032968">
    <property type="term" value="P:positive regulation of transcription elongation by RNA polymerase II"/>
    <property type="evidence" value="ECO:0007669"/>
    <property type="project" value="TreeGrafter"/>
</dbReference>